<dbReference type="PROSITE" id="PS50090">
    <property type="entry name" value="MYB_LIKE"/>
    <property type="match status" value="1"/>
</dbReference>
<evidence type="ECO:0000256" key="1">
    <source>
        <dbReference type="SAM" id="MobiDB-lite"/>
    </source>
</evidence>
<dbReference type="EMBL" id="CAWUON010000039">
    <property type="protein sequence ID" value="CAK7268718.1"/>
    <property type="molecule type" value="Genomic_DNA"/>
</dbReference>
<feature type="compositionally biased region" description="Polar residues" evidence="1">
    <location>
        <begin position="8"/>
        <end position="20"/>
    </location>
</feature>
<protein>
    <recommendedName>
        <fullName evidence="2">Myb-like domain-containing protein</fullName>
    </recommendedName>
</protein>
<evidence type="ECO:0000313" key="3">
    <source>
        <dbReference type="EMBL" id="CAK7268718.1"/>
    </source>
</evidence>
<feature type="compositionally biased region" description="Basic and acidic residues" evidence="1">
    <location>
        <begin position="347"/>
        <end position="358"/>
    </location>
</feature>
<accession>A0ABP0DKC4</accession>
<feature type="compositionally biased region" description="Low complexity" evidence="1">
    <location>
        <begin position="451"/>
        <end position="460"/>
    </location>
</feature>
<dbReference type="InterPro" id="IPR001005">
    <property type="entry name" value="SANT/Myb"/>
</dbReference>
<feature type="compositionally biased region" description="Basic and acidic residues" evidence="1">
    <location>
        <begin position="461"/>
        <end position="472"/>
    </location>
</feature>
<feature type="domain" description="Myb-like" evidence="2">
    <location>
        <begin position="512"/>
        <end position="578"/>
    </location>
</feature>
<dbReference type="Proteomes" id="UP001642502">
    <property type="component" value="Unassembled WGS sequence"/>
</dbReference>
<feature type="region of interest" description="Disordered" evidence="1">
    <location>
        <begin position="1"/>
        <end position="54"/>
    </location>
</feature>
<proteinExistence type="predicted"/>
<feature type="region of interest" description="Disordered" evidence="1">
    <location>
        <begin position="94"/>
        <end position="143"/>
    </location>
</feature>
<feature type="compositionally biased region" description="Low complexity" evidence="1">
    <location>
        <begin position="422"/>
        <end position="432"/>
    </location>
</feature>
<organism evidence="3 4">
    <name type="scientific">Sporothrix epigloea</name>
    <dbReference type="NCBI Taxonomy" id="1892477"/>
    <lineage>
        <taxon>Eukaryota</taxon>
        <taxon>Fungi</taxon>
        <taxon>Dikarya</taxon>
        <taxon>Ascomycota</taxon>
        <taxon>Pezizomycotina</taxon>
        <taxon>Sordariomycetes</taxon>
        <taxon>Sordariomycetidae</taxon>
        <taxon>Ophiostomatales</taxon>
        <taxon>Ophiostomataceae</taxon>
        <taxon>Sporothrix</taxon>
    </lineage>
</organism>
<evidence type="ECO:0000313" key="4">
    <source>
        <dbReference type="Proteomes" id="UP001642502"/>
    </source>
</evidence>
<feature type="compositionally biased region" description="Low complexity" evidence="1">
    <location>
        <begin position="35"/>
        <end position="54"/>
    </location>
</feature>
<feature type="region of interest" description="Disordered" evidence="1">
    <location>
        <begin position="336"/>
        <end position="383"/>
    </location>
</feature>
<reference evidence="3 4" key="1">
    <citation type="submission" date="2024-01" db="EMBL/GenBank/DDBJ databases">
        <authorList>
            <person name="Allen C."/>
            <person name="Tagirdzhanova G."/>
        </authorList>
    </citation>
    <scope>NUCLEOTIDE SEQUENCE [LARGE SCALE GENOMIC DNA]</scope>
    <source>
        <strain evidence="3 4">CBS 119000</strain>
    </source>
</reference>
<gene>
    <name evidence="3" type="ORF">SEPCBS119000_003205</name>
</gene>
<keyword evidence="4" id="KW-1185">Reference proteome</keyword>
<comment type="caution">
    <text evidence="3">The sequence shown here is derived from an EMBL/GenBank/DDBJ whole genome shotgun (WGS) entry which is preliminary data.</text>
</comment>
<feature type="region of interest" description="Disordered" evidence="1">
    <location>
        <begin position="415"/>
        <end position="472"/>
    </location>
</feature>
<sequence length="590" mass="65974">MLLDELPTENTTNGASQITETADDVLSASQDSFWPSSPAQSLASTATATAGQLASPASFDSFSTSFTTSEYEFDGGDGAEELHADLFYASTALATSHNSDPPRLETEDSGSFIDPRRVLHGKRTREDVEDEQDEEFSRPGSKYRRMSISTINIDHAYADQIQPHDAATAGEERSKPEESFDIGDYLHLPMIHATAEDVGVTLLDGQDSEPSILPTQHLPNASWKNFLNPVVPDEPVQYSASPHPHDGQHFKAEQQPLTPDFRGLEQGVYSDHDRTTVSPRNLHIQDVQDVSVYKAEPLFYNSQDEPHALSMHKSHDGEQNLKHEFQEDSFGSPYGYTSSESYYSVGETDHPQSHHEPYHYPQPPQTNQQLQAARVQSAGSDTSSRVLLPMAATPHASFSAPMSCMEINAAQTDFGPRNFAMSSPRNSPSGSSAHHQEHHEYHGIVGTNTVSRRQPSSRSSSKSDAERANKDRMLLNLRSQGYTYQEIRRRCRFTEAESTLRGRYRLLTKRKEERVRKPQWTAYDDELLLSIVNSLAGDRQVGRDFRVAWKTVADSIVEGGGSYHFGNTTCRKRYDELMERQAVIKEEQSE</sequence>
<name>A0ABP0DKC4_9PEZI</name>
<evidence type="ECO:0000259" key="2">
    <source>
        <dbReference type="PROSITE" id="PS50090"/>
    </source>
</evidence>